<proteinExistence type="predicted"/>
<reference evidence="1" key="1">
    <citation type="submission" date="2021-02" db="EMBL/GenBank/DDBJ databases">
        <authorList>
            <consortium name="DOE Joint Genome Institute"/>
            <person name="Ahrendt S."/>
            <person name="Looney B.P."/>
            <person name="Miyauchi S."/>
            <person name="Morin E."/>
            <person name="Drula E."/>
            <person name="Courty P.E."/>
            <person name="Chicoki N."/>
            <person name="Fauchery L."/>
            <person name="Kohler A."/>
            <person name="Kuo A."/>
            <person name="Labutti K."/>
            <person name="Pangilinan J."/>
            <person name="Lipzen A."/>
            <person name="Riley R."/>
            <person name="Andreopoulos W."/>
            <person name="He G."/>
            <person name="Johnson J."/>
            <person name="Barry K.W."/>
            <person name="Grigoriev I.V."/>
            <person name="Nagy L."/>
            <person name="Hibbett D."/>
            <person name="Henrissat B."/>
            <person name="Matheny P.B."/>
            <person name="Labbe J."/>
            <person name="Martin F."/>
        </authorList>
    </citation>
    <scope>NUCLEOTIDE SEQUENCE</scope>
    <source>
        <strain evidence="1">FP105234-sp</strain>
    </source>
</reference>
<evidence type="ECO:0000313" key="1">
    <source>
        <dbReference type="EMBL" id="KAI0039184.1"/>
    </source>
</evidence>
<dbReference type="Proteomes" id="UP000814033">
    <property type="component" value="Unassembled WGS sequence"/>
</dbReference>
<gene>
    <name evidence="1" type="ORF">FA95DRAFT_1612775</name>
</gene>
<keyword evidence="2" id="KW-1185">Reference proteome</keyword>
<reference evidence="1" key="2">
    <citation type="journal article" date="2022" name="New Phytol.">
        <title>Evolutionary transition to the ectomycorrhizal habit in the genomes of a hyperdiverse lineage of mushroom-forming fungi.</title>
        <authorList>
            <person name="Looney B."/>
            <person name="Miyauchi S."/>
            <person name="Morin E."/>
            <person name="Drula E."/>
            <person name="Courty P.E."/>
            <person name="Kohler A."/>
            <person name="Kuo A."/>
            <person name="LaButti K."/>
            <person name="Pangilinan J."/>
            <person name="Lipzen A."/>
            <person name="Riley R."/>
            <person name="Andreopoulos W."/>
            <person name="He G."/>
            <person name="Johnson J."/>
            <person name="Nolan M."/>
            <person name="Tritt A."/>
            <person name="Barry K.W."/>
            <person name="Grigoriev I.V."/>
            <person name="Nagy L.G."/>
            <person name="Hibbett D."/>
            <person name="Henrissat B."/>
            <person name="Matheny P.B."/>
            <person name="Labbe J."/>
            <person name="Martin F.M."/>
        </authorList>
    </citation>
    <scope>NUCLEOTIDE SEQUENCE</scope>
    <source>
        <strain evidence="1">FP105234-sp</strain>
    </source>
</reference>
<protein>
    <submittedName>
        <fullName evidence="1">Uncharacterized protein</fullName>
    </submittedName>
</protein>
<evidence type="ECO:0000313" key="2">
    <source>
        <dbReference type="Proteomes" id="UP000814033"/>
    </source>
</evidence>
<accession>A0ACB8R4Z2</accession>
<name>A0ACB8R4Z2_9AGAM</name>
<sequence>MILPSPPAAAQWACSATRKSIPSQDAWSDCLLVKTLTMNTCRTLFNASSGVVDPDLEVKGIRDLRVADTSIVPHALSSHPQIPVYIVGEHVAPIIDAEYNGPRQSMGILLRLAWKYIAPQDTTVPS</sequence>
<dbReference type="EMBL" id="MU276343">
    <property type="protein sequence ID" value="KAI0039184.1"/>
    <property type="molecule type" value="Genomic_DNA"/>
</dbReference>
<organism evidence="1 2">
    <name type="scientific">Auriscalpium vulgare</name>
    <dbReference type="NCBI Taxonomy" id="40419"/>
    <lineage>
        <taxon>Eukaryota</taxon>
        <taxon>Fungi</taxon>
        <taxon>Dikarya</taxon>
        <taxon>Basidiomycota</taxon>
        <taxon>Agaricomycotina</taxon>
        <taxon>Agaricomycetes</taxon>
        <taxon>Russulales</taxon>
        <taxon>Auriscalpiaceae</taxon>
        <taxon>Auriscalpium</taxon>
    </lineage>
</organism>
<comment type="caution">
    <text evidence="1">The sequence shown here is derived from an EMBL/GenBank/DDBJ whole genome shotgun (WGS) entry which is preliminary data.</text>
</comment>